<protein>
    <recommendedName>
        <fullName evidence="4 7">Signal peptidase I</fullName>
        <ecNumber evidence="3 7">3.4.21.89</ecNumber>
    </recommendedName>
</protein>
<evidence type="ECO:0000256" key="8">
    <source>
        <dbReference type="RuleBase" id="RU362042"/>
    </source>
</evidence>
<dbReference type="Gene3D" id="2.10.109.10">
    <property type="entry name" value="Umud Fragment, subunit A"/>
    <property type="match status" value="1"/>
</dbReference>
<dbReference type="CDD" id="cd06530">
    <property type="entry name" value="S26_SPase_I"/>
    <property type="match status" value="1"/>
</dbReference>
<comment type="subcellular location">
    <subcellularLocation>
        <location evidence="8">Membrane</location>
        <topology evidence="8">Multi-pass membrane protein</topology>
    </subcellularLocation>
</comment>
<dbReference type="PROSITE" id="PS00760">
    <property type="entry name" value="SPASE_I_2"/>
    <property type="match status" value="1"/>
</dbReference>
<keyword evidence="6 7" id="KW-0378">Hydrolase</keyword>
<reference evidence="10 11" key="1">
    <citation type="submission" date="2023-09" db="EMBL/GenBank/DDBJ databases">
        <authorList>
            <person name="Rey-Velasco X."/>
        </authorList>
    </citation>
    <scope>NUCLEOTIDE SEQUENCE [LARGE SCALE GENOMIC DNA]</scope>
    <source>
        <strain evidence="10 11">W345</strain>
    </source>
</reference>
<keyword evidence="11" id="KW-1185">Reference proteome</keyword>
<comment type="caution">
    <text evidence="10">The sequence shown here is derived from an EMBL/GenBank/DDBJ whole genome shotgun (WGS) entry which is preliminary data.</text>
</comment>
<dbReference type="PRINTS" id="PR00727">
    <property type="entry name" value="LEADERPTASE"/>
</dbReference>
<dbReference type="EC" id="3.4.21.89" evidence="3 7"/>
<evidence type="ECO:0000256" key="6">
    <source>
        <dbReference type="ARBA" id="ARBA00022801"/>
    </source>
</evidence>
<dbReference type="InterPro" id="IPR019533">
    <property type="entry name" value="Peptidase_S26"/>
</dbReference>
<organism evidence="10 11">
    <name type="scientific">Banduia mediterranea</name>
    <dbReference type="NCBI Taxonomy" id="3075609"/>
    <lineage>
        <taxon>Bacteria</taxon>
        <taxon>Pseudomonadati</taxon>
        <taxon>Pseudomonadota</taxon>
        <taxon>Gammaproteobacteria</taxon>
        <taxon>Nevskiales</taxon>
        <taxon>Algiphilaceae</taxon>
        <taxon>Banduia</taxon>
    </lineage>
</organism>
<gene>
    <name evidence="10" type="primary">lepB</name>
    <name evidence="10" type="ORF">RM530_13825</name>
</gene>
<keyword evidence="5 7" id="KW-0645">Protease</keyword>
<feature type="transmembrane region" description="Helical" evidence="7">
    <location>
        <begin position="12"/>
        <end position="29"/>
    </location>
</feature>
<dbReference type="InterPro" id="IPR019758">
    <property type="entry name" value="Pept_S26A_signal_pept_1_CS"/>
</dbReference>
<feature type="domain" description="Peptidase S26" evidence="9">
    <location>
        <begin position="59"/>
        <end position="253"/>
    </location>
</feature>
<dbReference type="PROSITE" id="PS00501">
    <property type="entry name" value="SPASE_I_1"/>
    <property type="match status" value="1"/>
</dbReference>
<evidence type="ECO:0000313" key="11">
    <source>
        <dbReference type="Proteomes" id="UP001254608"/>
    </source>
</evidence>
<keyword evidence="7" id="KW-1133">Transmembrane helix</keyword>
<evidence type="ECO:0000256" key="2">
    <source>
        <dbReference type="ARBA" id="ARBA00009370"/>
    </source>
</evidence>
<keyword evidence="7" id="KW-0812">Transmembrane</keyword>
<dbReference type="PROSITE" id="PS00761">
    <property type="entry name" value="SPASE_I_3"/>
    <property type="match status" value="1"/>
</dbReference>
<evidence type="ECO:0000256" key="1">
    <source>
        <dbReference type="ARBA" id="ARBA00000677"/>
    </source>
</evidence>
<evidence type="ECO:0000256" key="7">
    <source>
        <dbReference type="RuleBase" id="RU003993"/>
    </source>
</evidence>
<dbReference type="InterPro" id="IPR000223">
    <property type="entry name" value="Pept_S26A_signal_pept_1"/>
</dbReference>
<dbReference type="GO" id="GO:0009003">
    <property type="term" value="F:signal peptidase activity"/>
    <property type="evidence" value="ECO:0007669"/>
    <property type="project" value="UniProtKB-EC"/>
</dbReference>
<dbReference type="InterPro" id="IPR036286">
    <property type="entry name" value="LexA/Signal_pep-like_sf"/>
</dbReference>
<evidence type="ECO:0000256" key="3">
    <source>
        <dbReference type="ARBA" id="ARBA00013208"/>
    </source>
</evidence>
<dbReference type="PANTHER" id="PTHR43390">
    <property type="entry name" value="SIGNAL PEPTIDASE I"/>
    <property type="match status" value="1"/>
</dbReference>
<sequence length="272" mass="30780">MKQFIDEFHFDFAVLLTVLTLFTGAVWALDKWLLGPRRRAAQGPAEGAMDDDKPGAIVDFSRSFFPVILIVLLLRSFVAEPFRIPSGSMIPTLLIGDFILVDKFSYGLRMPVGYWKAVDFGEPKRGDVVVFRYPLDQSKDFIKRLVGLPGDRIEYRNKTLYINGEQQALEPDGVYPTPGHRAGGVVEKYTENLGGVRHPILINPSDPARDGYWIVPEGHYFMMGDNRDGSDDSRRWGFVPEHNLVGHAFFIWMSWDGVKKRPAFDRIGDGVN</sequence>
<dbReference type="InterPro" id="IPR019756">
    <property type="entry name" value="Pept_S26A_signal_pept_1_Ser-AS"/>
</dbReference>
<name>A0ABU2WKN1_9GAMM</name>
<dbReference type="Pfam" id="PF10502">
    <property type="entry name" value="Peptidase_S26"/>
    <property type="match status" value="1"/>
</dbReference>
<dbReference type="PANTHER" id="PTHR43390:SF1">
    <property type="entry name" value="CHLOROPLAST PROCESSING PEPTIDASE"/>
    <property type="match status" value="1"/>
</dbReference>
<dbReference type="InterPro" id="IPR019757">
    <property type="entry name" value="Pept_S26A_signal_pept_1_Lys-AS"/>
</dbReference>
<dbReference type="NCBIfam" id="TIGR02227">
    <property type="entry name" value="sigpep_I_bact"/>
    <property type="match status" value="1"/>
</dbReference>
<comment type="caution">
    <text evidence="8">Lacks conserved residue(s) required for the propagation of feature annotation.</text>
</comment>
<proteinExistence type="inferred from homology"/>
<evidence type="ECO:0000259" key="9">
    <source>
        <dbReference type="Pfam" id="PF10502"/>
    </source>
</evidence>
<accession>A0ABU2WKN1</accession>
<evidence type="ECO:0000313" key="10">
    <source>
        <dbReference type="EMBL" id="MDT0498431.1"/>
    </source>
</evidence>
<dbReference type="EMBL" id="JAVRIC010000021">
    <property type="protein sequence ID" value="MDT0498431.1"/>
    <property type="molecule type" value="Genomic_DNA"/>
</dbReference>
<evidence type="ECO:0000256" key="4">
    <source>
        <dbReference type="ARBA" id="ARBA00019232"/>
    </source>
</evidence>
<comment type="similarity">
    <text evidence="2 8">Belongs to the peptidase S26 family.</text>
</comment>
<dbReference type="Proteomes" id="UP001254608">
    <property type="component" value="Unassembled WGS sequence"/>
</dbReference>
<dbReference type="RefSeq" id="WP_311365840.1">
    <property type="nucleotide sequence ID" value="NZ_JAVRIC010000021.1"/>
</dbReference>
<comment type="catalytic activity">
    <reaction evidence="1 7">
        <text>Cleavage of hydrophobic, N-terminal signal or leader sequences from secreted and periplasmic proteins.</text>
        <dbReference type="EC" id="3.4.21.89"/>
    </reaction>
</comment>
<dbReference type="SUPFAM" id="SSF51306">
    <property type="entry name" value="LexA/Signal peptidase"/>
    <property type="match status" value="1"/>
</dbReference>
<evidence type="ECO:0000256" key="5">
    <source>
        <dbReference type="ARBA" id="ARBA00022670"/>
    </source>
</evidence>
<keyword evidence="7" id="KW-0472">Membrane</keyword>